<organism evidence="1 2">
    <name type="scientific">Panagrolaimus sp. PS1159</name>
    <dbReference type="NCBI Taxonomy" id="55785"/>
    <lineage>
        <taxon>Eukaryota</taxon>
        <taxon>Metazoa</taxon>
        <taxon>Ecdysozoa</taxon>
        <taxon>Nematoda</taxon>
        <taxon>Chromadorea</taxon>
        <taxon>Rhabditida</taxon>
        <taxon>Tylenchina</taxon>
        <taxon>Panagrolaimomorpha</taxon>
        <taxon>Panagrolaimoidea</taxon>
        <taxon>Panagrolaimidae</taxon>
        <taxon>Panagrolaimus</taxon>
    </lineage>
</organism>
<proteinExistence type="predicted"/>
<name>A0AC35FIT7_9BILA</name>
<reference evidence="2" key="1">
    <citation type="submission" date="2022-11" db="UniProtKB">
        <authorList>
            <consortium name="WormBaseParasite"/>
        </authorList>
    </citation>
    <scope>IDENTIFICATION</scope>
</reference>
<dbReference type="WBParaSite" id="PS1159_v2.g17342.t1">
    <property type="protein sequence ID" value="PS1159_v2.g17342.t1"/>
    <property type="gene ID" value="PS1159_v2.g17342"/>
</dbReference>
<dbReference type="Proteomes" id="UP000887580">
    <property type="component" value="Unplaced"/>
</dbReference>
<evidence type="ECO:0000313" key="2">
    <source>
        <dbReference type="WBParaSite" id="PS1159_v2.g17342.t1"/>
    </source>
</evidence>
<sequence length="110" mass="12668">MGSVTADDITMNDPLITAPVFTQNCAKRHRLPSNSTKENAILHEHIADLRKALDEAYKNVEVYRNQFLKAQQEKEREKEEKEFLLKQLRRVQQQNAAKTDKTGELETASN</sequence>
<evidence type="ECO:0000313" key="1">
    <source>
        <dbReference type="Proteomes" id="UP000887580"/>
    </source>
</evidence>
<accession>A0AC35FIT7</accession>
<protein>
    <submittedName>
        <fullName evidence="2">Uncharacterized protein</fullName>
    </submittedName>
</protein>